<sequence length="385" mass="44087">MLCAKVKYEYNPSTDRIVVLEGDDTRRLCEKPKDDMTPPFKTIHLRKQPKRGINTNYLSKSAEINNTTSSNCIANRGKYIQQRKPIQNYPQVERNRKSRETIAESTEAPTPKKELIWSHHRWLEKHGKESGMKLEREKMLLMRRWFDFLDMDGSGEIGLNELEDPLVSVGLAKCRNDVRKLIKTVDDSDVGAVNFEEFISMVHGKKKLKVRARYNLSDPKRIHDQRPLTERGRPRPNNLETLESPHKEQNKSVATDEEVNSVVKLFTDLQAGKLGDLTLPFPALITAYRRRMLLNAHMSADPGERSQGQSVLNALETTRREAVAYEAEVSRRHSKKTPTGLLSQVANLEREDMERRNLTSTSLLAPKLDGSPPPKLSLRLPQLFD</sequence>
<evidence type="ECO:0000256" key="2">
    <source>
        <dbReference type="SAM" id="MobiDB-lite"/>
    </source>
</evidence>
<dbReference type="CDD" id="cd00051">
    <property type="entry name" value="EFh"/>
    <property type="match status" value="1"/>
</dbReference>
<name>A0A1V9ZHG3_9STRA</name>
<feature type="region of interest" description="Disordered" evidence="2">
    <location>
        <begin position="219"/>
        <end position="255"/>
    </location>
</feature>
<evidence type="ECO:0000313" key="5">
    <source>
        <dbReference type="Proteomes" id="UP000243217"/>
    </source>
</evidence>
<evidence type="ECO:0000259" key="3">
    <source>
        <dbReference type="PROSITE" id="PS50222"/>
    </source>
</evidence>
<keyword evidence="5" id="KW-1185">Reference proteome</keyword>
<accession>A0A1V9ZHG3</accession>
<dbReference type="GO" id="GO:0005509">
    <property type="term" value="F:calcium ion binding"/>
    <property type="evidence" value="ECO:0007669"/>
    <property type="project" value="InterPro"/>
</dbReference>
<feature type="compositionally biased region" description="Basic and acidic residues" evidence="2">
    <location>
        <begin position="219"/>
        <end position="233"/>
    </location>
</feature>
<dbReference type="InterPro" id="IPR002048">
    <property type="entry name" value="EF_hand_dom"/>
</dbReference>
<organism evidence="4 5">
    <name type="scientific">Thraustotheca clavata</name>
    <dbReference type="NCBI Taxonomy" id="74557"/>
    <lineage>
        <taxon>Eukaryota</taxon>
        <taxon>Sar</taxon>
        <taxon>Stramenopiles</taxon>
        <taxon>Oomycota</taxon>
        <taxon>Saprolegniomycetes</taxon>
        <taxon>Saprolegniales</taxon>
        <taxon>Achlyaceae</taxon>
        <taxon>Thraustotheca</taxon>
    </lineage>
</organism>
<dbReference type="Proteomes" id="UP000243217">
    <property type="component" value="Unassembled WGS sequence"/>
</dbReference>
<dbReference type="SMART" id="SM00054">
    <property type="entry name" value="EFh"/>
    <property type="match status" value="2"/>
</dbReference>
<dbReference type="Gene3D" id="1.10.238.10">
    <property type="entry name" value="EF-hand"/>
    <property type="match status" value="1"/>
</dbReference>
<dbReference type="PROSITE" id="PS50222">
    <property type="entry name" value="EF_HAND_2"/>
    <property type="match status" value="1"/>
</dbReference>
<protein>
    <recommendedName>
        <fullName evidence="3">EF-hand domain-containing protein</fullName>
    </recommendedName>
</protein>
<reference evidence="4 5" key="1">
    <citation type="journal article" date="2014" name="Genome Biol. Evol.">
        <title>The secreted proteins of Achlya hypogyna and Thraustotheca clavata identify the ancestral oomycete secretome and reveal gene acquisitions by horizontal gene transfer.</title>
        <authorList>
            <person name="Misner I."/>
            <person name="Blouin N."/>
            <person name="Leonard G."/>
            <person name="Richards T.A."/>
            <person name="Lane C.E."/>
        </authorList>
    </citation>
    <scope>NUCLEOTIDE SEQUENCE [LARGE SCALE GENOMIC DNA]</scope>
    <source>
        <strain evidence="4 5">ATCC 34112</strain>
    </source>
</reference>
<dbReference type="STRING" id="74557.A0A1V9ZHG3"/>
<dbReference type="InterPro" id="IPR011992">
    <property type="entry name" value="EF-hand-dom_pair"/>
</dbReference>
<dbReference type="SUPFAM" id="SSF47473">
    <property type="entry name" value="EF-hand"/>
    <property type="match status" value="1"/>
</dbReference>
<proteinExistence type="predicted"/>
<gene>
    <name evidence="4" type="ORF">THRCLA_21935</name>
</gene>
<evidence type="ECO:0000313" key="4">
    <source>
        <dbReference type="EMBL" id="OQR97429.1"/>
    </source>
</evidence>
<dbReference type="OrthoDB" id="26525at2759"/>
<dbReference type="InterPro" id="IPR018247">
    <property type="entry name" value="EF_Hand_1_Ca_BS"/>
</dbReference>
<dbReference type="AlphaFoldDB" id="A0A1V9ZHG3"/>
<comment type="caution">
    <text evidence="4">The sequence shown here is derived from an EMBL/GenBank/DDBJ whole genome shotgun (WGS) entry which is preliminary data.</text>
</comment>
<feature type="domain" description="EF-hand" evidence="3">
    <location>
        <begin position="137"/>
        <end position="172"/>
    </location>
</feature>
<feature type="region of interest" description="Disordered" evidence="2">
    <location>
        <begin position="360"/>
        <end position="385"/>
    </location>
</feature>
<dbReference type="PROSITE" id="PS00018">
    <property type="entry name" value="EF_HAND_1"/>
    <property type="match status" value="1"/>
</dbReference>
<evidence type="ECO:0000256" key="1">
    <source>
        <dbReference type="ARBA" id="ARBA00022837"/>
    </source>
</evidence>
<keyword evidence="1" id="KW-0106">Calcium</keyword>
<dbReference type="EMBL" id="JNBS01001912">
    <property type="protein sequence ID" value="OQR97429.1"/>
    <property type="molecule type" value="Genomic_DNA"/>
</dbReference>